<accession>A0A482T5P9</accession>
<organism evidence="1 2">
    <name type="scientific">Halogeometricum borinquense</name>
    <dbReference type="NCBI Taxonomy" id="60847"/>
    <lineage>
        <taxon>Archaea</taxon>
        <taxon>Methanobacteriati</taxon>
        <taxon>Methanobacteriota</taxon>
        <taxon>Stenosarchaea group</taxon>
        <taxon>Halobacteria</taxon>
        <taxon>Halobacteriales</taxon>
        <taxon>Haloferacaceae</taxon>
        <taxon>Halogeometricum</taxon>
    </lineage>
</organism>
<protein>
    <submittedName>
        <fullName evidence="1">PHP domain-containing protein</fullName>
    </submittedName>
</protein>
<dbReference type="SUPFAM" id="SSF89550">
    <property type="entry name" value="PHP domain-like"/>
    <property type="match status" value="1"/>
</dbReference>
<dbReference type="EMBL" id="RZHH01000002">
    <property type="protein sequence ID" value="RYJ13034.1"/>
    <property type="molecule type" value="Genomic_DNA"/>
</dbReference>
<sequence length="270" mass="30047">MTNHAAISSTDVTATSASLSPSTRVDMHVKILDERVVSRAKARGIDVLVYAPHFERLPDIRAKAAEFSDDELLVVPAREVFTGTWRQRRHLLAIGLTDPIPDFITMEAAFATFARQEAAVLVPHPDFLNVSLGREAVRAHADEIHAIETYNGKLFAGQNRPGREFSAEFDIPGFGSSYAHLRGSIGEAWTEFDREIESAEDLVAALREGAPRRVMHRSGIGHRLRSAIEFAHLGFENSWGKLDRLFLSGMEPTHPGHIAYDGDFDDVREY</sequence>
<evidence type="ECO:0000313" key="2">
    <source>
        <dbReference type="Proteomes" id="UP000294028"/>
    </source>
</evidence>
<comment type="caution">
    <text evidence="1">The sequence shown here is derived from an EMBL/GenBank/DDBJ whole genome shotgun (WGS) entry which is preliminary data.</text>
</comment>
<evidence type="ECO:0000313" key="1">
    <source>
        <dbReference type="EMBL" id="RYJ13034.1"/>
    </source>
</evidence>
<dbReference type="InterPro" id="IPR016195">
    <property type="entry name" value="Pol/histidinol_Pase-like"/>
</dbReference>
<dbReference type="Pfam" id="PF13263">
    <property type="entry name" value="PHP_C"/>
    <property type="match status" value="1"/>
</dbReference>
<gene>
    <name evidence="1" type="ORF">ELS19_02990</name>
</gene>
<dbReference type="Proteomes" id="UP000294028">
    <property type="component" value="Unassembled WGS sequence"/>
</dbReference>
<dbReference type="AlphaFoldDB" id="A0A482T5P9"/>
<dbReference type="OMA" id="IAYDGRF"/>
<dbReference type="Gene3D" id="3.20.20.140">
    <property type="entry name" value="Metal-dependent hydrolases"/>
    <property type="match status" value="1"/>
</dbReference>
<name>A0A482T5P9_9EURY</name>
<reference evidence="1 2" key="1">
    <citation type="submission" date="2018-12" db="EMBL/GenBank/DDBJ databases">
        <title>Genome analysis provides insights into bioremediation potentialities of Halogeometricum borinquense strain N11.</title>
        <authorList>
            <person name="Najjari A."/>
            <person name="Youssef N."/>
            <person name="Fhoula I."/>
            <person name="Ben Dhia O."/>
            <person name="Mahjoubi M."/>
            <person name="Ouzari H.I."/>
            <person name="Cherif A."/>
        </authorList>
    </citation>
    <scope>NUCLEOTIDE SEQUENCE [LARGE SCALE GENOMIC DNA]</scope>
    <source>
        <strain evidence="1 2">N11</strain>
    </source>
</reference>
<proteinExistence type="predicted"/>